<feature type="coiled-coil region" evidence="1">
    <location>
        <begin position="277"/>
        <end position="315"/>
    </location>
</feature>
<dbReference type="Proteomes" id="UP000304928">
    <property type="component" value="Unassembled WGS sequence"/>
</dbReference>
<dbReference type="Proteomes" id="UP000309076">
    <property type="component" value="Unassembled WGS sequence"/>
</dbReference>
<accession>A0A4S9AR53</accession>
<dbReference type="AlphaFoldDB" id="A0A4S9AR53"/>
<protein>
    <submittedName>
        <fullName evidence="3">Uncharacterized protein</fullName>
    </submittedName>
</protein>
<name>A0A4S9AR53_AURPU</name>
<evidence type="ECO:0000313" key="3">
    <source>
        <dbReference type="EMBL" id="THW82271.1"/>
    </source>
</evidence>
<sequence length="348" mass="40027">METSAQQDNTIKDNIDSDAMYRATTDKVNMTEETTAKVTKDDTLAVDKEKLAHDAFKTLLDTLEQKSRLHKERCPALVAAMTARKAAWEAVELHKIITGLNLQIIDLDRLQSLDDYTRFMSLDTTFIKRRTEFHVLMRGEFELLDEMIKLQMVIRRDHSDRLEQLDARVKEEFESNEAYFLSFQRQSQSQAISQHLTPTYPFFLSHIFIQAPNSQKSTMTDPPVYNLDDSDDASTMVCPRLPLPKHYTHINNLTQTIVSDSSENNIKPFVATFDDPLVELNENLTDALDQCQEMLDNLSRIKKDLLETNRNYKVNATKRASTMREFKEDCDQSCRTDCGYEGLGETAS</sequence>
<reference evidence="4 5" key="1">
    <citation type="submission" date="2018-10" db="EMBL/GenBank/DDBJ databases">
        <title>Fifty Aureobasidium pullulans genomes reveal a recombining polyextremotolerant generalist.</title>
        <authorList>
            <person name="Gostincar C."/>
            <person name="Turk M."/>
            <person name="Zajc J."/>
            <person name="Gunde-Cimerman N."/>
        </authorList>
    </citation>
    <scope>NUCLEOTIDE SEQUENCE [LARGE SCALE GENOMIC DNA]</scope>
    <source>
        <strain evidence="3 4">EXF-10507</strain>
        <strain evidence="2 5">EXF-10796</strain>
    </source>
</reference>
<evidence type="ECO:0000313" key="2">
    <source>
        <dbReference type="EMBL" id="THW39095.1"/>
    </source>
</evidence>
<gene>
    <name evidence="3" type="ORF">D6D15_10289</name>
    <name evidence="2" type="ORF">D6D21_07479</name>
</gene>
<organism evidence="3 4">
    <name type="scientific">Aureobasidium pullulans</name>
    <name type="common">Black yeast</name>
    <name type="synonym">Pullularia pullulans</name>
    <dbReference type="NCBI Taxonomy" id="5580"/>
    <lineage>
        <taxon>Eukaryota</taxon>
        <taxon>Fungi</taxon>
        <taxon>Dikarya</taxon>
        <taxon>Ascomycota</taxon>
        <taxon>Pezizomycotina</taxon>
        <taxon>Dothideomycetes</taxon>
        <taxon>Dothideomycetidae</taxon>
        <taxon>Dothideales</taxon>
        <taxon>Saccotheciaceae</taxon>
        <taxon>Aureobasidium</taxon>
    </lineage>
</organism>
<dbReference type="EMBL" id="QZAR01000379">
    <property type="protein sequence ID" value="THW82271.1"/>
    <property type="molecule type" value="Genomic_DNA"/>
</dbReference>
<comment type="caution">
    <text evidence="3">The sequence shown here is derived from an EMBL/GenBank/DDBJ whole genome shotgun (WGS) entry which is preliminary data.</text>
</comment>
<evidence type="ECO:0000256" key="1">
    <source>
        <dbReference type="SAM" id="Coils"/>
    </source>
</evidence>
<dbReference type="EMBL" id="QZAM01000173">
    <property type="protein sequence ID" value="THW39095.1"/>
    <property type="molecule type" value="Genomic_DNA"/>
</dbReference>
<keyword evidence="1" id="KW-0175">Coiled coil</keyword>
<evidence type="ECO:0000313" key="5">
    <source>
        <dbReference type="Proteomes" id="UP000309076"/>
    </source>
</evidence>
<evidence type="ECO:0000313" key="4">
    <source>
        <dbReference type="Proteomes" id="UP000304928"/>
    </source>
</evidence>
<proteinExistence type="predicted"/>